<dbReference type="SUPFAM" id="SSF158472">
    <property type="entry name" value="HAMP domain-like"/>
    <property type="match status" value="1"/>
</dbReference>
<dbReference type="SMART" id="SM00304">
    <property type="entry name" value="HAMP"/>
    <property type="match status" value="1"/>
</dbReference>
<feature type="domain" description="GGDEF" evidence="3">
    <location>
        <begin position="421"/>
        <end position="549"/>
    </location>
</feature>
<reference evidence="4 5" key="1">
    <citation type="journal article" date="2018" name="Genome Announc.">
        <title>Complete genomes of two Megasphaera elsdenii strains, NCIMB 702410 and ATCC 25940.</title>
        <authorList>
            <person name="Hatmaker E.A."/>
            <person name="O'Dell K."/>
            <person name="Riley L.A."/>
            <person name="Klingeman D.M."/>
            <person name="Guss A.M."/>
        </authorList>
    </citation>
    <scope>NUCLEOTIDE SEQUENCE [LARGE SCALE GENOMIC DNA]</scope>
    <source>
        <strain evidence="4 5">NCIMB702410</strain>
    </source>
</reference>
<dbReference type="InterPro" id="IPR043128">
    <property type="entry name" value="Rev_trsase/Diguanyl_cyclase"/>
</dbReference>
<feature type="transmembrane region" description="Helical" evidence="1">
    <location>
        <begin position="309"/>
        <end position="329"/>
    </location>
</feature>
<dbReference type="SUPFAM" id="SSF55073">
    <property type="entry name" value="Nucleotide cyclase"/>
    <property type="match status" value="1"/>
</dbReference>
<dbReference type="InterPro" id="IPR000160">
    <property type="entry name" value="GGDEF_dom"/>
</dbReference>
<dbReference type="OrthoDB" id="1634656at2"/>
<dbReference type="Gene3D" id="6.10.340.10">
    <property type="match status" value="1"/>
</dbReference>
<keyword evidence="1" id="KW-0812">Transmembrane</keyword>
<dbReference type="Proteomes" id="UP000238358">
    <property type="component" value="Chromosome"/>
</dbReference>
<dbReference type="CDD" id="cd12913">
    <property type="entry name" value="PDC1_MCP_like"/>
    <property type="match status" value="1"/>
</dbReference>
<name>A0A2S0MA08_MEGEL</name>
<dbReference type="SMART" id="SM00267">
    <property type="entry name" value="GGDEF"/>
    <property type="match status" value="1"/>
</dbReference>
<dbReference type="PANTHER" id="PTHR45138:SF9">
    <property type="entry name" value="DIGUANYLATE CYCLASE DGCM-RELATED"/>
    <property type="match status" value="1"/>
</dbReference>
<dbReference type="GO" id="GO:0016020">
    <property type="term" value="C:membrane"/>
    <property type="evidence" value="ECO:0007669"/>
    <property type="project" value="InterPro"/>
</dbReference>
<gene>
    <name evidence="4" type="ORF">C6Y28_11965</name>
</gene>
<evidence type="ECO:0000313" key="5">
    <source>
        <dbReference type="Proteomes" id="UP000238358"/>
    </source>
</evidence>
<dbReference type="Gene3D" id="3.30.70.270">
    <property type="match status" value="1"/>
</dbReference>
<dbReference type="GO" id="GO:0007165">
    <property type="term" value="P:signal transduction"/>
    <property type="evidence" value="ECO:0007669"/>
    <property type="project" value="InterPro"/>
</dbReference>
<dbReference type="AlphaFoldDB" id="A0A2S0MA08"/>
<dbReference type="Pfam" id="PF00672">
    <property type="entry name" value="HAMP"/>
    <property type="match status" value="1"/>
</dbReference>
<dbReference type="InterPro" id="IPR029787">
    <property type="entry name" value="Nucleotide_cyclase"/>
</dbReference>
<evidence type="ECO:0000256" key="1">
    <source>
        <dbReference type="SAM" id="Phobius"/>
    </source>
</evidence>
<dbReference type="PANTHER" id="PTHR45138">
    <property type="entry name" value="REGULATORY COMPONENTS OF SENSORY TRANSDUCTION SYSTEM"/>
    <property type="match status" value="1"/>
</dbReference>
<dbReference type="GO" id="GO:0052621">
    <property type="term" value="F:diguanylate cyclase activity"/>
    <property type="evidence" value="ECO:0007669"/>
    <property type="project" value="TreeGrafter"/>
</dbReference>
<accession>A0A2S0MA08</accession>
<protein>
    <submittedName>
        <fullName evidence="4">Sensor domain-containing diguanylate cyclase</fullName>
    </submittedName>
</protein>
<dbReference type="CDD" id="cd06225">
    <property type="entry name" value="HAMP"/>
    <property type="match status" value="1"/>
</dbReference>
<dbReference type="InterPro" id="IPR050469">
    <property type="entry name" value="Diguanylate_Cyclase"/>
</dbReference>
<dbReference type="Gene3D" id="3.30.450.20">
    <property type="entry name" value="PAS domain"/>
    <property type="match status" value="1"/>
</dbReference>
<dbReference type="PROSITE" id="PS50885">
    <property type="entry name" value="HAMP"/>
    <property type="match status" value="1"/>
</dbReference>
<dbReference type="InterPro" id="IPR003660">
    <property type="entry name" value="HAMP_dom"/>
</dbReference>
<proteinExistence type="predicted"/>
<dbReference type="PROSITE" id="PS50887">
    <property type="entry name" value="GGDEF"/>
    <property type="match status" value="1"/>
</dbReference>
<evidence type="ECO:0000313" key="4">
    <source>
        <dbReference type="EMBL" id="AVO28276.1"/>
    </source>
</evidence>
<dbReference type="Pfam" id="PF00990">
    <property type="entry name" value="GGDEF"/>
    <property type="match status" value="1"/>
</dbReference>
<keyword evidence="1" id="KW-0472">Membrane</keyword>
<evidence type="ECO:0000259" key="2">
    <source>
        <dbReference type="PROSITE" id="PS50885"/>
    </source>
</evidence>
<dbReference type="Pfam" id="PF22673">
    <property type="entry name" value="MCP-like_PDC_1"/>
    <property type="match status" value="1"/>
</dbReference>
<sequence>MMQTIRSRFLTIICGVSLTLSMVFGALAVILVDHDETIIAARTLNGQAAHVYTTLNPIFIQSEDIVHYIGNTIEHEVKDPQELRDKAYRDRLEGKVRRSFYNAISGIDGVQGYYLHYNEDISGTPDGFWYARRNSRYDFTIQPITPVKAYGEKAVNRTNWYYRPLRTKQAQWLEPYINGNNGVRMITYVMPIFVKGQFVAVAGVDIDFNVLCDVVGAMKAYQDGYGFLFKDGQTVYFHPDGKGIEPDFNPDFMILQNGDLLQRSATEQKLIHYEYKGIPMALAFTTFRNGMKLAITAPADEIYAGRRTMIFLVLAITIVVGLGSTILAVKAADRIVRPLQDISAAARRLGRGEYDQHLTYTGHDEIGSLASHMNDTMERMRNYVGAMQKQAYQDELTSVKNVAAYDKKVYDLDQKISAGQAAFAVVMVDLNQLKEVNDRFGHEKGNIALQTLCRAVCRLYKHSPVYRIGGDEFVVILEGEDYDNRDALFQKVQAFERIRDLKAAQPWTQLAASVGMAVYDQTCDATYQAVFNRADARMYEQKQHLAPRS</sequence>
<evidence type="ECO:0000259" key="3">
    <source>
        <dbReference type="PROSITE" id="PS50887"/>
    </source>
</evidence>
<dbReference type="CDD" id="cd01949">
    <property type="entry name" value="GGDEF"/>
    <property type="match status" value="1"/>
</dbReference>
<keyword evidence="1" id="KW-1133">Transmembrane helix</keyword>
<dbReference type="EMBL" id="CP027569">
    <property type="protein sequence ID" value="AVO28276.1"/>
    <property type="molecule type" value="Genomic_DNA"/>
</dbReference>
<dbReference type="NCBIfam" id="TIGR00254">
    <property type="entry name" value="GGDEF"/>
    <property type="match status" value="1"/>
</dbReference>
<feature type="domain" description="HAMP" evidence="2">
    <location>
        <begin position="333"/>
        <end position="385"/>
    </location>
</feature>
<organism evidence="4 5">
    <name type="scientific">Megasphaera elsdenii</name>
    <dbReference type="NCBI Taxonomy" id="907"/>
    <lineage>
        <taxon>Bacteria</taxon>
        <taxon>Bacillati</taxon>
        <taxon>Bacillota</taxon>
        <taxon>Negativicutes</taxon>
        <taxon>Veillonellales</taxon>
        <taxon>Veillonellaceae</taxon>
        <taxon>Megasphaera</taxon>
    </lineage>
</organism>